<dbReference type="Gene3D" id="2.60.40.2310">
    <property type="match status" value="1"/>
</dbReference>
<dbReference type="GO" id="GO:0004252">
    <property type="term" value="F:serine-type endopeptidase activity"/>
    <property type="evidence" value="ECO:0007669"/>
    <property type="project" value="InterPro"/>
</dbReference>
<protein>
    <recommendedName>
        <fullName evidence="3">Subtilisin-like protease fibronectin type-III domain-containing protein</fullName>
    </recommendedName>
</protein>
<dbReference type="AlphaFoldDB" id="A0A7N0U7Z6"/>
<dbReference type="Gramene" id="Kaladp0055s0558.1.v1.1">
    <property type="protein sequence ID" value="Kaladp0055s0558.1.v1.1"/>
    <property type="gene ID" value="Kaladp0055s0558.v1.1"/>
</dbReference>
<comment type="similarity">
    <text evidence="1">Belongs to the peptidase S8 family.</text>
</comment>
<evidence type="ECO:0000256" key="1">
    <source>
        <dbReference type="ARBA" id="ARBA00011073"/>
    </source>
</evidence>
<dbReference type="PANTHER" id="PTHR10795">
    <property type="entry name" value="PROPROTEIN CONVERTASE SUBTILISIN/KEXIN"/>
    <property type="match status" value="1"/>
</dbReference>
<dbReference type="InterPro" id="IPR041469">
    <property type="entry name" value="Subtilisin-like_FN3"/>
</dbReference>
<evidence type="ECO:0000313" key="4">
    <source>
        <dbReference type="EnsemblPlants" id="Kaladp0055s0558.1.v1.1"/>
    </source>
</evidence>
<evidence type="ECO:0000259" key="3">
    <source>
        <dbReference type="Pfam" id="PF17766"/>
    </source>
</evidence>
<evidence type="ECO:0000313" key="5">
    <source>
        <dbReference type="Proteomes" id="UP000594263"/>
    </source>
</evidence>
<feature type="domain" description="Subtilisin-like protease fibronectin type-III" evidence="3">
    <location>
        <begin position="75"/>
        <end position="173"/>
    </location>
</feature>
<dbReference type="GO" id="GO:0006508">
    <property type="term" value="P:proteolysis"/>
    <property type="evidence" value="ECO:0007669"/>
    <property type="project" value="InterPro"/>
</dbReference>
<dbReference type="OMA" id="NPLENNW"/>
<dbReference type="Gene3D" id="3.40.50.200">
    <property type="entry name" value="Peptidase S8/S53 domain"/>
    <property type="match status" value="1"/>
</dbReference>
<reference evidence="4" key="1">
    <citation type="submission" date="2021-01" db="UniProtKB">
        <authorList>
            <consortium name="EnsemblPlants"/>
        </authorList>
    </citation>
    <scope>IDENTIFICATION</scope>
</reference>
<accession>A0A7N0U7Z6</accession>
<proteinExistence type="inferred from homology"/>
<sequence>MVIEDDRLFELAYGAGQISPVSAVDPGLIYDIDENDYLKYICGWSKFNETTVLSITRDASFNCSKVNPLENNWSLNLPTFSIPYASEVPFFKVYTRTVTNVGEEMRTTYKAVVAAPKGIKIKVFPRFLAFNKKRQKLSYTIGILGILSGNSTVHSASVVWTNGKYHVRSPIVVFPKFDRHTVEETILDPRNQDQSSSILKMM</sequence>
<keyword evidence="5" id="KW-1185">Reference proteome</keyword>
<name>A0A7N0U7Z6_KALFE</name>
<keyword evidence="2" id="KW-0732">Signal</keyword>
<dbReference type="EnsemblPlants" id="Kaladp0055s0558.1.v1.1">
    <property type="protein sequence ID" value="Kaladp0055s0558.1.v1.1"/>
    <property type="gene ID" value="Kaladp0055s0558.v1.1"/>
</dbReference>
<dbReference type="InterPro" id="IPR036852">
    <property type="entry name" value="Peptidase_S8/S53_dom_sf"/>
</dbReference>
<dbReference type="Pfam" id="PF17766">
    <property type="entry name" value="fn3_6"/>
    <property type="match status" value="1"/>
</dbReference>
<dbReference type="Proteomes" id="UP000594263">
    <property type="component" value="Unplaced"/>
</dbReference>
<evidence type="ECO:0000256" key="2">
    <source>
        <dbReference type="ARBA" id="ARBA00022729"/>
    </source>
</evidence>
<dbReference type="InterPro" id="IPR045051">
    <property type="entry name" value="SBT"/>
</dbReference>
<organism evidence="4 5">
    <name type="scientific">Kalanchoe fedtschenkoi</name>
    <name type="common">Lavender scallops</name>
    <name type="synonym">South American air plant</name>
    <dbReference type="NCBI Taxonomy" id="63787"/>
    <lineage>
        <taxon>Eukaryota</taxon>
        <taxon>Viridiplantae</taxon>
        <taxon>Streptophyta</taxon>
        <taxon>Embryophyta</taxon>
        <taxon>Tracheophyta</taxon>
        <taxon>Spermatophyta</taxon>
        <taxon>Magnoliopsida</taxon>
        <taxon>eudicotyledons</taxon>
        <taxon>Gunneridae</taxon>
        <taxon>Pentapetalae</taxon>
        <taxon>Saxifragales</taxon>
        <taxon>Crassulaceae</taxon>
        <taxon>Kalanchoe</taxon>
    </lineage>
</organism>